<evidence type="ECO:0000256" key="3">
    <source>
        <dbReference type="ARBA" id="ARBA00022723"/>
    </source>
</evidence>
<keyword evidence="6" id="KW-0411">Iron-sulfur</keyword>
<dbReference type="GO" id="GO:0051537">
    <property type="term" value="F:2 iron, 2 sulfur cluster binding"/>
    <property type="evidence" value="ECO:0007669"/>
    <property type="project" value="UniProtKB-KW"/>
</dbReference>
<dbReference type="GO" id="GO:0046872">
    <property type="term" value="F:metal ion binding"/>
    <property type="evidence" value="ECO:0007669"/>
    <property type="project" value="UniProtKB-KW"/>
</dbReference>
<evidence type="ECO:0000313" key="11">
    <source>
        <dbReference type="Proteomes" id="UP000193900"/>
    </source>
</evidence>
<dbReference type="CDD" id="cd06185">
    <property type="entry name" value="PDR_like"/>
    <property type="match status" value="1"/>
</dbReference>
<gene>
    <name evidence="10" type="primary">pobB</name>
    <name evidence="10" type="ORF">ROA7023_02550</name>
</gene>
<dbReference type="InterPro" id="IPR006058">
    <property type="entry name" value="2Fe2S_fd_BS"/>
</dbReference>
<sequence length="337" mass="35772">MSLQETTWAGSDMPATGGDGGGLTLRVTAIRYRTETVRQIELRHPGGAALPPASPGAHIDLRLPGDLSRSYSLVNAPGDDGRYVIAVHRDPASRGGSAHMCETLRVGDMIEVSAPLNTFPMAETGDAVFFAGGIGITPILSMIRARAASGAGWTLHYAFRAEALAAYLDELRHLAAESGGTLHLHDDALSGAVYDIAADVAAVPAGAHLYCCGPSPMLDAFEAAAAAEKGRDPDTIHVERFTNVVEASTESFTVVLKRKGKEFEVPAGRTIMEVLQENGVRVAYSCREGVCGTCETRVIEGEPDHKDKVLSERERASNKVIMICCSGARSSRLVLDI</sequence>
<feature type="domain" description="2Fe-2S ferredoxin-type" evidence="8">
    <location>
        <begin position="250"/>
        <end position="337"/>
    </location>
</feature>
<dbReference type="PROSITE" id="PS51085">
    <property type="entry name" value="2FE2S_FER_2"/>
    <property type="match status" value="1"/>
</dbReference>
<evidence type="ECO:0000256" key="2">
    <source>
        <dbReference type="ARBA" id="ARBA00022714"/>
    </source>
</evidence>
<dbReference type="RefSeq" id="WP_200812505.1">
    <property type="nucleotide sequence ID" value="NZ_FWFZ01000012.1"/>
</dbReference>
<keyword evidence="5" id="KW-0408">Iron</keyword>
<dbReference type="AlphaFoldDB" id="A0A1Y5T5L2"/>
<dbReference type="SUPFAM" id="SSF54292">
    <property type="entry name" value="2Fe-2S ferredoxin-like"/>
    <property type="match status" value="1"/>
</dbReference>
<evidence type="ECO:0000259" key="9">
    <source>
        <dbReference type="PROSITE" id="PS51384"/>
    </source>
</evidence>
<protein>
    <submittedName>
        <fullName evidence="10">Phenoxybenzoate dioxygenase subunit beta</fullName>
        <ecNumber evidence="10">1.-.-.-</ecNumber>
    </submittedName>
</protein>
<keyword evidence="11" id="KW-1185">Reference proteome</keyword>
<dbReference type="PROSITE" id="PS00197">
    <property type="entry name" value="2FE2S_FER_1"/>
    <property type="match status" value="1"/>
</dbReference>
<keyword evidence="3" id="KW-0479">Metal-binding</keyword>
<name>A0A1Y5T5L2_9RHOB</name>
<dbReference type="CDD" id="cd00207">
    <property type="entry name" value="fer2"/>
    <property type="match status" value="1"/>
</dbReference>
<accession>A0A1Y5T5L2</accession>
<evidence type="ECO:0000256" key="5">
    <source>
        <dbReference type="ARBA" id="ARBA00023004"/>
    </source>
</evidence>
<evidence type="ECO:0000259" key="8">
    <source>
        <dbReference type="PROSITE" id="PS51085"/>
    </source>
</evidence>
<dbReference type="InterPro" id="IPR001041">
    <property type="entry name" value="2Fe-2S_ferredoxin-type"/>
</dbReference>
<dbReference type="InterPro" id="IPR036010">
    <property type="entry name" value="2Fe-2S_ferredoxin-like_sf"/>
</dbReference>
<evidence type="ECO:0000256" key="7">
    <source>
        <dbReference type="SAM" id="MobiDB-lite"/>
    </source>
</evidence>
<evidence type="ECO:0000256" key="4">
    <source>
        <dbReference type="ARBA" id="ARBA00023002"/>
    </source>
</evidence>
<dbReference type="PANTHER" id="PTHR47354">
    <property type="entry name" value="NADH OXIDOREDUCTASE HCR"/>
    <property type="match status" value="1"/>
</dbReference>
<dbReference type="SUPFAM" id="SSF63380">
    <property type="entry name" value="Riboflavin synthase domain-like"/>
    <property type="match status" value="1"/>
</dbReference>
<keyword evidence="1" id="KW-0285">Flavoprotein</keyword>
<dbReference type="Pfam" id="PF00175">
    <property type="entry name" value="NAD_binding_1"/>
    <property type="match status" value="1"/>
</dbReference>
<dbReference type="EC" id="1.-.-.-" evidence="10"/>
<dbReference type="InterPro" id="IPR039261">
    <property type="entry name" value="FNR_nucleotide-bd"/>
</dbReference>
<keyword evidence="2" id="KW-0001">2Fe-2S</keyword>
<dbReference type="Gene3D" id="2.40.30.10">
    <property type="entry name" value="Translation factors"/>
    <property type="match status" value="1"/>
</dbReference>
<dbReference type="Gene3D" id="3.40.50.80">
    <property type="entry name" value="Nucleotide-binding domain of ferredoxin-NADP reductase (FNR) module"/>
    <property type="match status" value="1"/>
</dbReference>
<dbReference type="GO" id="GO:0051213">
    <property type="term" value="F:dioxygenase activity"/>
    <property type="evidence" value="ECO:0007669"/>
    <property type="project" value="UniProtKB-KW"/>
</dbReference>
<dbReference type="PROSITE" id="PS51384">
    <property type="entry name" value="FAD_FR"/>
    <property type="match status" value="1"/>
</dbReference>
<evidence type="ECO:0000256" key="6">
    <source>
        <dbReference type="ARBA" id="ARBA00023014"/>
    </source>
</evidence>
<dbReference type="InterPro" id="IPR017938">
    <property type="entry name" value="Riboflavin_synthase-like_b-brl"/>
</dbReference>
<dbReference type="InterPro" id="IPR012675">
    <property type="entry name" value="Beta-grasp_dom_sf"/>
</dbReference>
<dbReference type="Gene3D" id="3.10.20.30">
    <property type="match status" value="1"/>
</dbReference>
<keyword evidence="10" id="KW-0223">Dioxygenase</keyword>
<dbReference type="SUPFAM" id="SSF52343">
    <property type="entry name" value="Ferredoxin reductase-like, C-terminal NADP-linked domain"/>
    <property type="match status" value="1"/>
</dbReference>
<proteinExistence type="predicted"/>
<dbReference type="EMBL" id="FWFZ01000012">
    <property type="protein sequence ID" value="SLN56408.1"/>
    <property type="molecule type" value="Genomic_DNA"/>
</dbReference>
<evidence type="ECO:0000256" key="1">
    <source>
        <dbReference type="ARBA" id="ARBA00022630"/>
    </source>
</evidence>
<dbReference type="InterPro" id="IPR017927">
    <property type="entry name" value="FAD-bd_FR_type"/>
</dbReference>
<dbReference type="InterPro" id="IPR001433">
    <property type="entry name" value="OxRdtase_FAD/NAD-bd"/>
</dbReference>
<dbReference type="PRINTS" id="PR00409">
    <property type="entry name" value="PHDIOXRDTASE"/>
</dbReference>
<dbReference type="Proteomes" id="UP000193900">
    <property type="component" value="Unassembled WGS sequence"/>
</dbReference>
<evidence type="ECO:0000313" key="10">
    <source>
        <dbReference type="EMBL" id="SLN56408.1"/>
    </source>
</evidence>
<dbReference type="Pfam" id="PF00111">
    <property type="entry name" value="Fer2"/>
    <property type="match status" value="1"/>
</dbReference>
<keyword evidence="4 10" id="KW-0560">Oxidoreductase</keyword>
<organism evidence="10 11">
    <name type="scientific">Roseisalinus antarcticus</name>
    <dbReference type="NCBI Taxonomy" id="254357"/>
    <lineage>
        <taxon>Bacteria</taxon>
        <taxon>Pseudomonadati</taxon>
        <taxon>Pseudomonadota</taxon>
        <taxon>Alphaproteobacteria</taxon>
        <taxon>Rhodobacterales</taxon>
        <taxon>Roseobacteraceae</taxon>
        <taxon>Roseisalinus</taxon>
    </lineage>
</organism>
<feature type="domain" description="FAD-binding FR-type" evidence="9">
    <location>
        <begin position="20"/>
        <end position="122"/>
    </location>
</feature>
<feature type="region of interest" description="Disordered" evidence="7">
    <location>
        <begin position="1"/>
        <end position="20"/>
    </location>
</feature>
<dbReference type="PANTHER" id="PTHR47354:SF1">
    <property type="entry name" value="CARNITINE MONOOXYGENASE REDUCTASE SUBUNIT"/>
    <property type="match status" value="1"/>
</dbReference>
<reference evidence="10 11" key="1">
    <citation type="submission" date="2017-03" db="EMBL/GenBank/DDBJ databases">
        <authorList>
            <person name="Afonso C.L."/>
            <person name="Miller P.J."/>
            <person name="Scott M.A."/>
            <person name="Spackman E."/>
            <person name="Goraichik I."/>
            <person name="Dimitrov K.M."/>
            <person name="Suarez D.L."/>
            <person name="Swayne D.E."/>
        </authorList>
    </citation>
    <scope>NUCLEOTIDE SEQUENCE [LARGE SCALE GENOMIC DNA]</scope>
    <source>
        <strain evidence="10 11">CECT 7023</strain>
    </source>
</reference>
<dbReference type="InterPro" id="IPR050415">
    <property type="entry name" value="MRET"/>
</dbReference>